<dbReference type="PANTHER" id="PTHR46040:SF3">
    <property type="entry name" value="HIGH MOBILITY GROUP PROTEIN 2"/>
    <property type="match status" value="1"/>
</dbReference>
<evidence type="ECO:0000256" key="2">
    <source>
        <dbReference type="ARBA" id="ARBA00023242"/>
    </source>
</evidence>
<protein>
    <recommendedName>
        <fullName evidence="6">HMG box domain-containing protein</fullName>
    </recommendedName>
</protein>
<organism evidence="7 8">
    <name type="scientific">Pristionchus mayeri</name>
    <dbReference type="NCBI Taxonomy" id="1317129"/>
    <lineage>
        <taxon>Eukaryota</taxon>
        <taxon>Metazoa</taxon>
        <taxon>Ecdysozoa</taxon>
        <taxon>Nematoda</taxon>
        <taxon>Chromadorea</taxon>
        <taxon>Rhabditida</taxon>
        <taxon>Rhabditina</taxon>
        <taxon>Diplogasteromorpha</taxon>
        <taxon>Diplogasteroidea</taxon>
        <taxon>Neodiplogasteridae</taxon>
        <taxon>Pristionchus</taxon>
    </lineage>
</organism>
<sequence length="294" mass="34592">DSSSLSILQSGSGGPRRRYHRKDAKKKKLEDPNAPRRPRSAYVHFLSAQRAKYGSAKGGVNQREINEMLAAEWRALNDTEREVFIIKSNKEKEEYSKLMEVYMKTDEYKSFNARKRREEKSKKKKRGESPDDECMKVSSNHKRHGKHDKNIDWQPREEGIFSDQFVQYNREQEQSLRNLRRQIGQTEDELDSLKRNWHSLELNSESLKDLIKRDRLEADRLEDTVSSWLEMVKNCIEEDELENDEYVSISLTDLMAHLQLEAYLEDVLDNSEENKEIMDKLSKSLSHAAFVPHQ</sequence>
<dbReference type="Gene3D" id="1.10.30.10">
    <property type="entry name" value="High mobility group box domain"/>
    <property type="match status" value="1"/>
</dbReference>
<dbReference type="PANTHER" id="PTHR46040">
    <property type="entry name" value="HIGH MOBILITY GROUP PROTEIN 2"/>
    <property type="match status" value="1"/>
</dbReference>
<feature type="region of interest" description="Disordered" evidence="5">
    <location>
        <begin position="1"/>
        <end position="40"/>
    </location>
</feature>
<feature type="compositionally biased region" description="Basic residues" evidence="5">
    <location>
        <begin position="15"/>
        <end position="27"/>
    </location>
</feature>
<dbReference type="AlphaFoldDB" id="A0AAN5I791"/>
<dbReference type="PROSITE" id="PS50118">
    <property type="entry name" value="HMG_BOX_2"/>
    <property type="match status" value="1"/>
</dbReference>
<comment type="caution">
    <text evidence="7">The sequence shown here is derived from an EMBL/GenBank/DDBJ whole genome shotgun (WGS) entry which is preliminary data.</text>
</comment>
<dbReference type="SUPFAM" id="SSF47095">
    <property type="entry name" value="HMG-box"/>
    <property type="match status" value="1"/>
</dbReference>
<keyword evidence="2 3" id="KW-0539">Nucleus</keyword>
<keyword evidence="4" id="KW-0175">Coiled coil</keyword>
<feature type="non-terminal residue" evidence="7">
    <location>
        <position position="1"/>
    </location>
</feature>
<evidence type="ECO:0000313" key="7">
    <source>
        <dbReference type="EMBL" id="GMR53805.1"/>
    </source>
</evidence>
<gene>
    <name evidence="7" type="ORF">PMAYCL1PPCAC_24000</name>
</gene>
<dbReference type="Pfam" id="PF00505">
    <property type="entry name" value="HMG_box"/>
    <property type="match status" value="1"/>
</dbReference>
<dbReference type="EMBL" id="BTRK01000005">
    <property type="protein sequence ID" value="GMR53805.1"/>
    <property type="molecule type" value="Genomic_DNA"/>
</dbReference>
<keyword evidence="1 3" id="KW-0238">DNA-binding</keyword>
<feature type="region of interest" description="Disordered" evidence="5">
    <location>
        <begin position="113"/>
        <end position="153"/>
    </location>
</feature>
<dbReference type="InterPro" id="IPR009071">
    <property type="entry name" value="HMG_box_dom"/>
</dbReference>
<evidence type="ECO:0000259" key="6">
    <source>
        <dbReference type="PROSITE" id="PS50118"/>
    </source>
</evidence>
<proteinExistence type="predicted"/>
<evidence type="ECO:0000313" key="8">
    <source>
        <dbReference type="Proteomes" id="UP001328107"/>
    </source>
</evidence>
<dbReference type="GO" id="GO:0003677">
    <property type="term" value="F:DNA binding"/>
    <property type="evidence" value="ECO:0007669"/>
    <property type="project" value="UniProtKB-UniRule"/>
</dbReference>
<feature type="domain" description="HMG box" evidence="6">
    <location>
        <begin position="35"/>
        <end position="103"/>
    </location>
</feature>
<name>A0AAN5I791_9BILA</name>
<feature type="compositionally biased region" description="Low complexity" evidence="5">
    <location>
        <begin position="1"/>
        <end position="10"/>
    </location>
</feature>
<evidence type="ECO:0000256" key="4">
    <source>
        <dbReference type="SAM" id="Coils"/>
    </source>
</evidence>
<dbReference type="GO" id="GO:0005634">
    <property type="term" value="C:nucleus"/>
    <property type="evidence" value="ECO:0007669"/>
    <property type="project" value="UniProtKB-UniRule"/>
</dbReference>
<dbReference type="InterPro" id="IPR036910">
    <property type="entry name" value="HMG_box_dom_sf"/>
</dbReference>
<dbReference type="Proteomes" id="UP001328107">
    <property type="component" value="Unassembled WGS sequence"/>
</dbReference>
<feature type="compositionally biased region" description="Basic and acidic residues" evidence="5">
    <location>
        <begin position="116"/>
        <end position="135"/>
    </location>
</feature>
<evidence type="ECO:0000256" key="1">
    <source>
        <dbReference type="ARBA" id="ARBA00023125"/>
    </source>
</evidence>
<feature type="coiled-coil region" evidence="4">
    <location>
        <begin position="169"/>
        <end position="224"/>
    </location>
</feature>
<dbReference type="InterPro" id="IPR051965">
    <property type="entry name" value="ChromReg_NeuronalGeneExpr"/>
</dbReference>
<keyword evidence="8" id="KW-1185">Reference proteome</keyword>
<feature type="DNA-binding region" description="HMG box" evidence="3">
    <location>
        <begin position="35"/>
        <end position="103"/>
    </location>
</feature>
<reference evidence="8" key="1">
    <citation type="submission" date="2022-10" db="EMBL/GenBank/DDBJ databases">
        <title>Genome assembly of Pristionchus species.</title>
        <authorList>
            <person name="Yoshida K."/>
            <person name="Sommer R.J."/>
        </authorList>
    </citation>
    <scope>NUCLEOTIDE SEQUENCE [LARGE SCALE GENOMIC DNA]</scope>
    <source>
        <strain evidence="8">RS5460</strain>
    </source>
</reference>
<dbReference type="SMART" id="SM00398">
    <property type="entry name" value="HMG"/>
    <property type="match status" value="1"/>
</dbReference>
<dbReference type="GO" id="GO:0010468">
    <property type="term" value="P:regulation of gene expression"/>
    <property type="evidence" value="ECO:0007669"/>
    <property type="project" value="TreeGrafter"/>
</dbReference>
<accession>A0AAN5I791</accession>
<evidence type="ECO:0000256" key="5">
    <source>
        <dbReference type="SAM" id="MobiDB-lite"/>
    </source>
</evidence>
<evidence type="ECO:0000256" key="3">
    <source>
        <dbReference type="PROSITE-ProRule" id="PRU00267"/>
    </source>
</evidence>